<reference evidence="2" key="1">
    <citation type="submission" date="2017-10" db="EMBL/GenBank/DDBJ databases">
        <title>Phenotypic and genomic properties of facultatively anaerobic sulfur-reducing natronoarchaea from hypersaline soda lakes.</title>
        <authorList>
            <person name="Sorokin D.Y."/>
            <person name="Kublanov I.V."/>
            <person name="Roman P."/>
            <person name="Sinninghe Damste J.S."/>
            <person name="Golyshin P.N."/>
            <person name="Rojo D."/>
            <person name="Ciordia S."/>
            <person name="Mena Md.C."/>
            <person name="Ferrer M."/>
            <person name="Messina E."/>
            <person name="Smedile F."/>
            <person name="La Spada G."/>
            <person name="La Cono V."/>
            <person name="Yakimov M.M."/>
        </authorList>
    </citation>
    <scope>NUCLEOTIDE SEQUENCE [LARGE SCALE GENOMIC DNA]</scope>
    <source>
        <strain evidence="2">AArc1</strain>
    </source>
</reference>
<gene>
    <name evidence="1" type="ORF">AArc1_3488</name>
</gene>
<name>A0A346PJT5_9EURY</name>
<dbReference type="Proteomes" id="UP000258707">
    <property type="component" value="Chromosome"/>
</dbReference>
<dbReference type="EMBL" id="CP024047">
    <property type="protein sequence ID" value="AXR79780.1"/>
    <property type="molecule type" value="Genomic_DNA"/>
</dbReference>
<evidence type="ECO:0000313" key="2">
    <source>
        <dbReference type="Proteomes" id="UP000258707"/>
    </source>
</evidence>
<proteinExistence type="predicted"/>
<dbReference type="KEGG" id="nan:AArc1_3488"/>
<accession>A0A346PJT5</accession>
<organism evidence="1 2">
    <name type="scientific">Natrarchaeobaculum sulfurireducens</name>
    <dbReference type="NCBI Taxonomy" id="2044521"/>
    <lineage>
        <taxon>Archaea</taxon>
        <taxon>Methanobacteriati</taxon>
        <taxon>Methanobacteriota</taxon>
        <taxon>Stenosarchaea group</taxon>
        <taxon>Halobacteria</taxon>
        <taxon>Halobacteriales</taxon>
        <taxon>Natrialbaceae</taxon>
        <taxon>Natrarchaeobaculum</taxon>
    </lineage>
</organism>
<sequence length="58" mass="6322">MGDDGGEPDRRERCRDGLGTRLCDRWGGIELAGVDTLPGRRSRRSFGYTSSGIIYSGS</sequence>
<protein>
    <submittedName>
        <fullName evidence="1">Uncharacterized protein</fullName>
    </submittedName>
</protein>
<evidence type="ECO:0000313" key="1">
    <source>
        <dbReference type="EMBL" id="AXR79780.1"/>
    </source>
</evidence>
<dbReference type="AlphaFoldDB" id="A0A346PJT5"/>